<evidence type="ECO:0000313" key="2">
    <source>
        <dbReference type="EMBL" id="BCO38637.1"/>
    </source>
</evidence>
<evidence type="ECO:0000256" key="1">
    <source>
        <dbReference type="SAM" id="SignalP"/>
    </source>
</evidence>
<proteinExistence type="evidence at transcript level"/>
<dbReference type="AlphaFoldDB" id="A0A8D5LY48"/>
<feature type="signal peptide" evidence="1">
    <location>
        <begin position="1"/>
        <end position="16"/>
    </location>
</feature>
<protein>
    <submittedName>
        <fullName evidence="2">Larval cement protein 3</fullName>
    </submittedName>
</protein>
<reference evidence="2" key="2">
    <citation type="submission" date="2020-12" db="EMBL/GenBank/DDBJ databases">
        <title>Larval cement is composed of multiple novel proteins.</title>
        <authorList>
            <person name="Okano K."/>
            <person name="Nogata Y."/>
            <person name="Wong Y.H."/>
            <person name="Oguro-Okano M."/>
        </authorList>
    </citation>
    <scope>NUCLEOTIDE SEQUENCE</scope>
    <source>
        <strain evidence="2">1G5</strain>
    </source>
</reference>
<name>A0A8D5LY48_MEGRO</name>
<accession>A0A8D5LY48</accession>
<keyword evidence="1" id="KW-0732">Signal</keyword>
<reference evidence="2" key="1">
    <citation type="submission" date="2020-12" db="EMBL/GenBank/DDBJ databases">
        <title>In vitro crosslinking of recombinant barnacle cyprid cement proteins using a commercial lysyl oxidase.</title>
        <authorList>
            <person name="Cleverley R.M."/>
            <person name="Webb D."/>
            <person name="Middlemiss S."/>
            <person name="Clare A.S."/>
            <person name="Okano K."/>
            <person name="Aldred N."/>
        </authorList>
    </citation>
    <scope>NUCLEOTIDE SEQUENCE</scope>
    <source>
        <strain evidence="2">1G5</strain>
    </source>
</reference>
<feature type="chain" id="PRO_5034936250" evidence="1">
    <location>
        <begin position="17"/>
        <end position="380"/>
    </location>
</feature>
<dbReference type="EMBL" id="LC596873">
    <property type="protein sequence ID" value="BCO38637.1"/>
    <property type="molecule type" value="mRNA"/>
</dbReference>
<organism evidence="2">
    <name type="scientific">Megabalanus rosa</name>
    <name type="common">Acorn barnacle</name>
    <dbReference type="NCBI Taxonomy" id="6680"/>
    <lineage>
        <taxon>Eukaryota</taxon>
        <taxon>Metazoa</taxon>
        <taxon>Ecdysozoa</taxon>
        <taxon>Arthropoda</taxon>
        <taxon>Crustacea</taxon>
        <taxon>Multicrustacea</taxon>
        <taxon>Cirripedia</taxon>
        <taxon>Thoracica</taxon>
        <taxon>Thoracicalcarea</taxon>
        <taxon>Balanomorpha</taxon>
        <taxon>Balanoidea</taxon>
        <taxon>Balanidae</taxon>
        <taxon>Megabalaninae</taxon>
        <taxon>Megabalanus</taxon>
    </lineage>
</organism>
<sequence length="380" mass="41799">MLREFLLSCLAAGAVATYSRVSPVGGSFYGSVVRPTHPIIGTTVPATSLLDGLLLPADISPAIRLIRTRYGSLTRLAAIDVLRIFLSRPHPLLLQSLQLRSVPVVAERLGFLRRAITALPPVFYNGGYSSAVATYIRQLGISVTSSALVSPLALIDARLACSWIAPVSVPTFVDFFGNRILQLGGGQLVGGLPPLETFYNRLTSLRFTPVPVGFQRVSIVAPTVVRTLRPAFTRLGLTGMVQPNIVFRGLAAYLSRQGLKLPQFVGGLTHLQIPPISSLIQDVPFDSLLPRLRFLPATVIRQDIVPLLAVRFRTLPRRLVRTLHLRRVIVGYLSTLEITEEVTFSPGYISTLLNGFDRYILRQAKGFKGRLWCHSIWGDW</sequence>
<gene>
    <name evidence="2" type="primary">lcp3</name>
</gene>